<dbReference type="EMBL" id="JAKZGS010000003">
    <property type="protein sequence ID" value="MCH7397277.1"/>
    <property type="molecule type" value="Genomic_DNA"/>
</dbReference>
<dbReference type="SMART" id="SM00530">
    <property type="entry name" value="HTH_XRE"/>
    <property type="match status" value="1"/>
</dbReference>
<evidence type="ECO:0000313" key="3">
    <source>
        <dbReference type="EMBL" id="MCH7397277.1"/>
    </source>
</evidence>
<dbReference type="RefSeq" id="WP_241273794.1">
    <property type="nucleotide sequence ID" value="NZ_JAKZGS010000003.1"/>
</dbReference>
<dbReference type="InterPro" id="IPR010982">
    <property type="entry name" value="Lambda_DNA-bd_dom_sf"/>
</dbReference>
<evidence type="ECO:0000259" key="2">
    <source>
        <dbReference type="PROSITE" id="PS50943"/>
    </source>
</evidence>
<evidence type="ECO:0000256" key="1">
    <source>
        <dbReference type="SAM" id="Coils"/>
    </source>
</evidence>
<dbReference type="PROSITE" id="PS50943">
    <property type="entry name" value="HTH_CROC1"/>
    <property type="match status" value="1"/>
</dbReference>
<gene>
    <name evidence="3" type="ORF">MM236_04725</name>
</gene>
<comment type="caution">
    <text evidence="3">The sequence shown here is derived from an EMBL/GenBank/DDBJ whole genome shotgun (WGS) entry which is preliminary data.</text>
</comment>
<dbReference type="Gene3D" id="1.10.260.40">
    <property type="entry name" value="lambda repressor-like DNA-binding domains"/>
    <property type="match status" value="1"/>
</dbReference>
<dbReference type="Proteomes" id="UP001165488">
    <property type="component" value="Unassembled WGS sequence"/>
</dbReference>
<dbReference type="SUPFAM" id="SSF47413">
    <property type="entry name" value="lambda repressor-like DNA-binding domains"/>
    <property type="match status" value="1"/>
</dbReference>
<reference evidence="3" key="1">
    <citation type="submission" date="2022-03" db="EMBL/GenBank/DDBJ databases">
        <title>De novo assembled genomes of Belliella spp. (Cyclobacteriaceae) strains.</title>
        <authorList>
            <person name="Szabo A."/>
            <person name="Korponai K."/>
            <person name="Felfoldi T."/>
        </authorList>
    </citation>
    <scope>NUCLEOTIDE SEQUENCE</scope>
    <source>
        <strain evidence="3">DSM 107340</strain>
    </source>
</reference>
<keyword evidence="1" id="KW-0175">Coiled coil</keyword>
<sequence length="151" mass="17310">MKKKKLLLNQLESKLESFSKVSVATPPTGWIRGIRTSLGMTLQQLAIKLNVTKQSVQELEIREKEGTITIKTLREAGRALDLEFVYGFVPKDGSLEKYIEKKAYILAKKIVSRTSDTMKLEDQENSKQRIDKAIEERMLTLKEDLPKALWD</sequence>
<organism evidence="3 4">
    <name type="scientific">Belliella calami</name>
    <dbReference type="NCBI Taxonomy" id="2923436"/>
    <lineage>
        <taxon>Bacteria</taxon>
        <taxon>Pseudomonadati</taxon>
        <taxon>Bacteroidota</taxon>
        <taxon>Cytophagia</taxon>
        <taxon>Cytophagales</taxon>
        <taxon>Cyclobacteriaceae</taxon>
        <taxon>Belliella</taxon>
    </lineage>
</organism>
<feature type="domain" description="HTH cro/C1-type" evidence="2">
    <location>
        <begin position="31"/>
        <end position="88"/>
    </location>
</feature>
<keyword evidence="4" id="KW-1185">Reference proteome</keyword>
<dbReference type="InterPro" id="IPR013435">
    <property type="entry name" value="Mobile_mystery_prot_A"/>
</dbReference>
<dbReference type="InterPro" id="IPR001387">
    <property type="entry name" value="Cro/C1-type_HTH"/>
</dbReference>
<accession>A0ABS9UKX2</accession>
<dbReference type="NCBIfam" id="TIGR02612">
    <property type="entry name" value="mob_myst_A"/>
    <property type="match status" value="1"/>
</dbReference>
<name>A0ABS9UKX2_9BACT</name>
<evidence type="ECO:0000313" key="4">
    <source>
        <dbReference type="Proteomes" id="UP001165488"/>
    </source>
</evidence>
<feature type="coiled-coil region" evidence="1">
    <location>
        <begin position="1"/>
        <end position="62"/>
    </location>
</feature>
<protein>
    <submittedName>
        <fullName evidence="3">Mobile mystery protein A</fullName>
    </submittedName>
</protein>
<dbReference type="CDD" id="cd00093">
    <property type="entry name" value="HTH_XRE"/>
    <property type="match status" value="1"/>
</dbReference>
<proteinExistence type="predicted"/>